<dbReference type="InterPro" id="IPR015338">
    <property type="entry name" value="GT64_dom"/>
</dbReference>
<dbReference type="Proteomes" id="UP001367676">
    <property type="component" value="Unassembled WGS sequence"/>
</dbReference>
<evidence type="ECO:0000256" key="7">
    <source>
        <dbReference type="ARBA" id="ARBA00022824"/>
    </source>
</evidence>
<accession>A0AAN9TRE6</accession>
<keyword evidence="17" id="KW-1185">Reference proteome</keyword>
<evidence type="ECO:0000256" key="4">
    <source>
        <dbReference type="ARBA" id="ARBA00022676"/>
    </source>
</evidence>
<keyword evidence="5" id="KW-0808">Transferase</keyword>
<dbReference type="Pfam" id="PF09258">
    <property type="entry name" value="Glyco_transf_64"/>
    <property type="match status" value="1"/>
</dbReference>
<dbReference type="GO" id="GO:0015012">
    <property type="term" value="P:heparan sulfate proteoglycan biosynthetic process"/>
    <property type="evidence" value="ECO:0007669"/>
    <property type="project" value="UniProtKB-ARBA"/>
</dbReference>
<feature type="domain" description="Glycosyl transferase 64" evidence="15">
    <location>
        <begin position="466"/>
        <end position="715"/>
    </location>
</feature>
<evidence type="ECO:0000256" key="10">
    <source>
        <dbReference type="ARBA" id="ARBA00023136"/>
    </source>
</evidence>
<dbReference type="PANTHER" id="PTHR48261">
    <property type="entry name" value="ACETYLGLUCOSAMINYLTRANSFERASE"/>
    <property type="match status" value="1"/>
</dbReference>
<dbReference type="AlphaFoldDB" id="A0AAN9TRE6"/>
<evidence type="ECO:0008006" key="18">
    <source>
        <dbReference type="Google" id="ProtNLM"/>
    </source>
</evidence>
<sequence length="734" mass="85557">MQAKKRFSLIFACLILAIYFYLFFAIRKRDVRPGKLLVVNDELPSYFHSWEEEILDEPEIGPAAGLNQEKSSFFNKKCRMETCFDFARCRNSFKVYVYPEMDVEENEALSSKSVLYQKILDVISESRYYTSDPTEACLYIIAIDTLDRDTLSPDYVRNVPLKLQSLKYWNGGRNHLIFNLYSGSWPNYEEEDLGFDYGEAMLAKASISVSALRPNFDISIPLFPRSHPEKGGEPGYVKVNNFPATKKFLLAFKGKRYVHGIGSETRNSLYHLHNEKDIIMVTTCKHGKSWKHWKDERCDEDNVLYEKYDYSLLLQNSSFCLVPRGRRLGSFRFLEALQAGCIPVILSNGWSLPFNEVIDWNKAAIWADERLLLQVTEMVRSIPESKVFLLRQQTQILWEQYFSSIEKIVFTTFEIIRQRLPNKYFRDGLLWNSSPGALFAQINSSDALNSYPFNYDIFGITPESNFTAIIYSQMSSSLTVNSPIYRLLRSISRSQYVSEVIVVWCNDKVIPSQIRWPSFSRIPFTVVHSSGPLQRFRLYREIKTEAILSLDEDVVLTTDEIDFAFQVWLAFPQRIVGYPARSHYWDESKNSWGYTSKWTNDYSIVLTGAAFYHKYYDYLYTEWLSPLMLKTVEQTNNCEDILINFLVSHITKQSPIKVTQRKHYKEPSSSGVFSRSPWNDPDHFIQRQTCLNTFVALFGYMPLVRSSLRLDPMLFKDSVSNLRKKYRQIEVVNS</sequence>
<evidence type="ECO:0000256" key="2">
    <source>
        <dbReference type="ARBA" id="ARBA00004922"/>
    </source>
</evidence>
<keyword evidence="12" id="KW-0325">Glycoprotein</keyword>
<evidence type="ECO:0000259" key="15">
    <source>
        <dbReference type="Pfam" id="PF09258"/>
    </source>
</evidence>
<evidence type="ECO:0000313" key="16">
    <source>
        <dbReference type="EMBL" id="KAK7603864.1"/>
    </source>
</evidence>
<evidence type="ECO:0000256" key="5">
    <source>
        <dbReference type="ARBA" id="ARBA00022679"/>
    </source>
</evidence>
<keyword evidence="9 13" id="KW-1133">Transmembrane helix</keyword>
<gene>
    <name evidence="16" type="ORF">V9T40_003863</name>
</gene>
<comment type="pathway">
    <text evidence="2">Protein modification; protein glycosylation.</text>
</comment>
<keyword evidence="4" id="KW-0328">Glycosyltransferase</keyword>
<feature type="transmembrane region" description="Helical" evidence="13">
    <location>
        <begin position="7"/>
        <end position="26"/>
    </location>
</feature>
<organism evidence="16 17">
    <name type="scientific">Parthenolecanium corni</name>
    <dbReference type="NCBI Taxonomy" id="536013"/>
    <lineage>
        <taxon>Eukaryota</taxon>
        <taxon>Metazoa</taxon>
        <taxon>Ecdysozoa</taxon>
        <taxon>Arthropoda</taxon>
        <taxon>Hexapoda</taxon>
        <taxon>Insecta</taxon>
        <taxon>Pterygota</taxon>
        <taxon>Neoptera</taxon>
        <taxon>Paraneoptera</taxon>
        <taxon>Hemiptera</taxon>
        <taxon>Sternorrhyncha</taxon>
        <taxon>Coccoidea</taxon>
        <taxon>Coccidae</taxon>
        <taxon>Parthenolecanium</taxon>
    </lineage>
</organism>
<keyword evidence="7" id="KW-0256">Endoplasmic reticulum</keyword>
<evidence type="ECO:0000256" key="8">
    <source>
        <dbReference type="ARBA" id="ARBA00022968"/>
    </source>
</evidence>
<dbReference type="GO" id="GO:0016757">
    <property type="term" value="F:glycosyltransferase activity"/>
    <property type="evidence" value="ECO:0007669"/>
    <property type="project" value="UniProtKB-KW"/>
</dbReference>
<dbReference type="EMBL" id="JBBCAQ010000006">
    <property type="protein sequence ID" value="KAK7603864.1"/>
    <property type="molecule type" value="Genomic_DNA"/>
</dbReference>
<evidence type="ECO:0000256" key="13">
    <source>
        <dbReference type="SAM" id="Phobius"/>
    </source>
</evidence>
<dbReference type="InterPro" id="IPR040911">
    <property type="entry name" value="Exostosin_GT47"/>
</dbReference>
<comment type="similarity">
    <text evidence="3">Belongs to the glycosyltransferase 47 family.</text>
</comment>
<proteinExistence type="inferred from homology"/>
<dbReference type="InterPro" id="IPR004263">
    <property type="entry name" value="Exostosin"/>
</dbReference>
<evidence type="ECO:0000256" key="11">
    <source>
        <dbReference type="ARBA" id="ARBA00023157"/>
    </source>
</evidence>
<dbReference type="InterPro" id="IPR029044">
    <property type="entry name" value="Nucleotide-diphossugar_trans"/>
</dbReference>
<evidence type="ECO:0000259" key="14">
    <source>
        <dbReference type="Pfam" id="PF03016"/>
    </source>
</evidence>
<dbReference type="Pfam" id="PF03016">
    <property type="entry name" value="Exostosin_GT47"/>
    <property type="match status" value="1"/>
</dbReference>
<dbReference type="SUPFAM" id="SSF53448">
    <property type="entry name" value="Nucleotide-diphospho-sugar transferases"/>
    <property type="match status" value="1"/>
</dbReference>
<keyword evidence="6 13" id="KW-0812">Transmembrane</keyword>
<comment type="caution">
    <text evidence="16">The sequence shown here is derived from an EMBL/GenBank/DDBJ whole genome shotgun (WGS) entry which is preliminary data.</text>
</comment>
<evidence type="ECO:0000256" key="3">
    <source>
        <dbReference type="ARBA" id="ARBA00010271"/>
    </source>
</evidence>
<reference evidence="16 17" key="1">
    <citation type="submission" date="2024-03" db="EMBL/GenBank/DDBJ databases">
        <title>Adaptation during the transition from Ophiocordyceps entomopathogen to insect associate is accompanied by gene loss and intensified selection.</title>
        <authorList>
            <person name="Ward C.M."/>
            <person name="Onetto C.A."/>
            <person name="Borneman A.R."/>
        </authorList>
    </citation>
    <scope>NUCLEOTIDE SEQUENCE [LARGE SCALE GENOMIC DNA]</scope>
    <source>
        <strain evidence="16">AWRI1</strain>
        <tissue evidence="16">Single Adult Female</tissue>
    </source>
</reference>
<keyword evidence="10 13" id="KW-0472">Membrane</keyword>
<name>A0AAN9TRE6_9HEMI</name>
<dbReference type="PANTHER" id="PTHR48261:SF3">
    <property type="entry name" value="EXOSTOSIN GLYCOSYLTRANSFERASE 1"/>
    <property type="match status" value="1"/>
</dbReference>
<evidence type="ECO:0000256" key="1">
    <source>
        <dbReference type="ARBA" id="ARBA00004648"/>
    </source>
</evidence>
<protein>
    <recommendedName>
        <fullName evidence="18">Exostosin-1</fullName>
    </recommendedName>
</protein>
<evidence type="ECO:0000313" key="17">
    <source>
        <dbReference type="Proteomes" id="UP001367676"/>
    </source>
</evidence>
<evidence type="ECO:0000256" key="12">
    <source>
        <dbReference type="ARBA" id="ARBA00023180"/>
    </source>
</evidence>
<dbReference type="Gene3D" id="3.90.550.10">
    <property type="entry name" value="Spore Coat Polysaccharide Biosynthesis Protein SpsA, Chain A"/>
    <property type="match status" value="1"/>
</dbReference>
<dbReference type="GO" id="GO:0005789">
    <property type="term" value="C:endoplasmic reticulum membrane"/>
    <property type="evidence" value="ECO:0007669"/>
    <property type="project" value="UniProtKB-SubCell"/>
</dbReference>
<feature type="domain" description="Exostosin GT47" evidence="14">
    <location>
        <begin position="90"/>
        <end position="382"/>
    </location>
</feature>
<keyword evidence="11" id="KW-1015">Disulfide bond</keyword>
<evidence type="ECO:0000256" key="6">
    <source>
        <dbReference type="ARBA" id="ARBA00022692"/>
    </source>
</evidence>
<keyword evidence="8" id="KW-0735">Signal-anchor</keyword>
<evidence type="ECO:0000256" key="9">
    <source>
        <dbReference type="ARBA" id="ARBA00022989"/>
    </source>
</evidence>
<comment type="subcellular location">
    <subcellularLocation>
        <location evidence="1">Endoplasmic reticulum membrane</location>
        <topology evidence="1">Single-pass type II membrane protein</topology>
    </subcellularLocation>
</comment>